<dbReference type="Proteomes" id="UP000027647">
    <property type="component" value="Unassembled WGS sequence"/>
</dbReference>
<gene>
    <name evidence="2" type="ORF">EH31_04160</name>
</gene>
<keyword evidence="3" id="KW-1185">Reference proteome</keyword>
<name>A0A074MJ32_ERYLO</name>
<feature type="transmembrane region" description="Helical" evidence="1">
    <location>
        <begin position="46"/>
        <end position="66"/>
    </location>
</feature>
<dbReference type="STRING" id="1044.EH31_04160"/>
<accession>A0A074MJ32</accession>
<protein>
    <submittedName>
        <fullName evidence="2">Uncharacterized protein</fullName>
    </submittedName>
</protein>
<sequence>MPASAITSFFPVAALSKGSDDAVALEPEVAETSADMLRAFLGNDTLLWGCLAMALIAFATVAKVASRRRQAGKASRMARAQFDAMHSFLDAVRAGQASAKQGMWHFDFATGTQQYSENLRAVLSGIAQRPVADEQIEAMLADAGLNLAKLARDHFDETQPYEATFALKTEDTQARAMVLRACNFRGHSGEVQRVVAIISEAPVLAQA</sequence>
<keyword evidence="1" id="KW-0812">Transmembrane</keyword>
<dbReference type="EMBL" id="JMIW01000001">
    <property type="protein sequence ID" value="KEO91873.1"/>
    <property type="molecule type" value="Genomic_DNA"/>
</dbReference>
<dbReference type="AlphaFoldDB" id="A0A074MJ32"/>
<dbReference type="RefSeq" id="WP_034958230.1">
    <property type="nucleotide sequence ID" value="NZ_JMIW01000001.1"/>
</dbReference>
<keyword evidence="1" id="KW-0472">Membrane</keyword>
<comment type="caution">
    <text evidence="2">The sequence shown here is derived from an EMBL/GenBank/DDBJ whole genome shotgun (WGS) entry which is preliminary data.</text>
</comment>
<evidence type="ECO:0000313" key="2">
    <source>
        <dbReference type="EMBL" id="KEO91873.1"/>
    </source>
</evidence>
<organism evidence="2 3">
    <name type="scientific">Erythrobacter longus</name>
    <dbReference type="NCBI Taxonomy" id="1044"/>
    <lineage>
        <taxon>Bacteria</taxon>
        <taxon>Pseudomonadati</taxon>
        <taxon>Pseudomonadota</taxon>
        <taxon>Alphaproteobacteria</taxon>
        <taxon>Sphingomonadales</taxon>
        <taxon>Erythrobacteraceae</taxon>
        <taxon>Erythrobacter/Porphyrobacter group</taxon>
        <taxon>Erythrobacter</taxon>
    </lineage>
</organism>
<evidence type="ECO:0000313" key="3">
    <source>
        <dbReference type="Proteomes" id="UP000027647"/>
    </source>
</evidence>
<proteinExistence type="predicted"/>
<reference evidence="2 3" key="1">
    <citation type="submission" date="2014-04" db="EMBL/GenBank/DDBJ databases">
        <title>A comprehensive comparison of genomes of Erythrobacter spp. strains.</title>
        <authorList>
            <person name="Zheng Q."/>
        </authorList>
    </citation>
    <scope>NUCLEOTIDE SEQUENCE [LARGE SCALE GENOMIC DNA]</scope>
    <source>
        <strain evidence="2 3">DSM 6997</strain>
    </source>
</reference>
<evidence type="ECO:0000256" key="1">
    <source>
        <dbReference type="SAM" id="Phobius"/>
    </source>
</evidence>
<keyword evidence="1" id="KW-1133">Transmembrane helix</keyword>
<dbReference type="Gene3D" id="3.30.450.20">
    <property type="entry name" value="PAS domain"/>
    <property type="match status" value="1"/>
</dbReference>